<evidence type="ECO:0000256" key="1">
    <source>
        <dbReference type="ARBA" id="ARBA00010613"/>
    </source>
</evidence>
<accession>A0A6J4SKS1</accession>
<dbReference type="Gene3D" id="3.60.110.10">
    <property type="entry name" value="Carbon-nitrogen hydrolase"/>
    <property type="match status" value="1"/>
</dbReference>
<proteinExistence type="inferred from homology"/>
<protein>
    <submittedName>
        <fullName evidence="4">FIG003879: Predicted amidohydrolase Nit</fullName>
    </submittedName>
</protein>
<name>A0A6J4SKS1_9ACTN</name>
<dbReference type="SUPFAM" id="SSF56317">
    <property type="entry name" value="Carbon-nitrogen hydrolase"/>
    <property type="match status" value="1"/>
</dbReference>
<evidence type="ECO:0000259" key="3">
    <source>
        <dbReference type="PROSITE" id="PS50263"/>
    </source>
</evidence>
<dbReference type="InterPro" id="IPR001110">
    <property type="entry name" value="UPF0012_CS"/>
</dbReference>
<evidence type="ECO:0000256" key="2">
    <source>
        <dbReference type="ARBA" id="ARBA00022801"/>
    </source>
</evidence>
<organism evidence="4">
    <name type="scientific">uncultured Solirubrobacteraceae bacterium</name>
    <dbReference type="NCBI Taxonomy" id="1162706"/>
    <lineage>
        <taxon>Bacteria</taxon>
        <taxon>Bacillati</taxon>
        <taxon>Actinomycetota</taxon>
        <taxon>Thermoleophilia</taxon>
        <taxon>Solirubrobacterales</taxon>
        <taxon>Solirubrobacteraceae</taxon>
        <taxon>environmental samples</taxon>
    </lineage>
</organism>
<dbReference type="Pfam" id="PF00795">
    <property type="entry name" value="CN_hydrolase"/>
    <property type="match status" value="1"/>
</dbReference>
<feature type="domain" description="CN hydrolase" evidence="3">
    <location>
        <begin position="1"/>
        <end position="247"/>
    </location>
</feature>
<dbReference type="PANTHER" id="PTHR23088">
    <property type="entry name" value="NITRILASE-RELATED"/>
    <property type="match status" value="1"/>
</dbReference>
<comment type="similarity">
    <text evidence="1">Belongs to the carbon-nitrogen hydrolase superfamily. NIT1/NIT2 family.</text>
</comment>
<dbReference type="PROSITE" id="PS50263">
    <property type="entry name" value="CN_HYDROLASE"/>
    <property type="match status" value="1"/>
</dbReference>
<dbReference type="GO" id="GO:0016811">
    <property type="term" value="F:hydrolase activity, acting on carbon-nitrogen (but not peptide) bonds, in linear amides"/>
    <property type="evidence" value="ECO:0007669"/>
    <property type="project" value="InterPro"/>
</dbReference>
<dbReference type="InterPro" id="IPR036526">
    <property type="entry name" value="C-N_Hydrolase_sf"/>
</dbReference>
<dbReference type="InterPro" id="IPR003010">
    <property type="entry name" value="C-N_Hydrolase"/>
</dbReference>
<sequence>MLAAAIQLSSKPDRDRNLEVAERLVRGAAAAGAELIVLPEKWPLLGTPEQTAAGAEPLDGPTSAWAVALALELGIDLVAGSFSERVEGEPRGRSTSLHVGPDGSVRGVYRKLHMFDVEVGGTVYRESDHEAPGDEVVVTHTAGGVGVGLAVCYDLRFPELFRLLAVRGARILVLPSAFTVATTREHWEVLLRARAIEEQCFVVAANQVGEHARGLRSGGRSMIVDPWGIVLAQAPDVETFVIADLDLSRQDEIRRKLPSLANRRPAAYGWPQSQPG</sequence>
<keyword evidence="2 4" id="KW-0378">Hydrolase</keyword>
<dbReference type="AlphaFoldDB" id="A0A6J4SKS1"/>
<dbReference type="CDD" id="cd07572">
    <property type="entry name" value="nit"/>
    <property type="match status" value="1"/>
</dbReference>
<reference evidence="4" key="1">
    <citation type="submission" date="2020-02" db="EMBL/GenBank/DDBJ databases">
        <authorList>
            <person name="Meier V. D."/>
        </authorList>
    </citation>
    <scope>NUCLEOTIDE SEQUENCE</scope>
    <source>
        <strain evidence="4">AVDCRST_MAG65</strain>
    </source>
</reference>
<dbReference type="PANTHER" id="PTHR23088:SF27">
    <property type="entry name" value="DEAMINATED GLUTATHIONE AMIDASE"/>
    <property type="match status" value="1"/>
</dbReference>
<dbReference type="InterPro" id="IPR045254">
    <property type="entry name" value="Nit1/2_C-N_Hydrolase"/>
</dbReference>
<gene>
    <name evidence="4" type="ORF">AVDCRST_MAG65-2302</name>
</gene>
<dbReference type="EMBL" id="CADCVL010000385">
    <property type="protein sequence ID" value="CAA9495886.1"/>
    <property type="molecule type" value="Genomic_DNA"/>
</dbReference>
<evidence type="ECO:0000313" key="4">
    <source>
        <dbReference type="EMBL" id="CAA9495886.1"/>
    </source>
</evidence>
<dbReference type="PROSITE" id="PS01227">
    <property type="entry name" value="UPF0012"/>
    <property type="match status" value="1"/>
</dbReference>